<dbReference type="STRING" id="604088.SAMN04488060_1878"/>
<evidence type="ECO:0000313" key="2">
    <source>
        <dbReference type="EMBL" id="SFP21562.1"/>
    </source>
</evidence>
<dbReference type="GO" id="GO:0016791">
    <property type="term" value="F:phosphatase activity"/>
    <property type="evidence" value="ECO:0007669"/>
    <property type="project" value="TreeGrafter"/>
</dbReference>
<reference evidence="3" key="1">
    <citation type="submission" date="2016-10" db="EMBL/GenBank/DDBJ databases">
        <authorList>
            <person name="Varghese N."/>
            <person name="Submissions S."/>
        </authorList>
    </citation>
    <scope>NUCLEOTIDE SEQUENCE [LARGE SCALE GENOMIC DNA]</scope>
    <source>
        <strain evidence="3">CGMCC 1.7715</strain>
    </source>
</reference>
<proteinExistence type="predicted"/>
<dbReference type="RefSeq" id="WP_090480553.1">
    <property type="nucleotide sequence ID" value="NZ_FOWZ01000003.1"/>
</dbReference>
<dbReference type="PANTHER" id="PTHR42850:SF4">
    <property type="entry name" value="ZINC-DEPENDENT ENDOPOLYPHOSPHATASE"/>
    <property type="match status" value="1"/>
</dbReference>
<dbReference type="CDD" id="cd00144">
    <property type="entry name" value="MPP_PPP_family"/>
    <property type="match status" value="1"/>
</dbReference>
<organism evidence="2 3">
    <name type="scientific">Qipengyuania nanhaisediminis</name>
    <dbReference type="NCBI Taxonomy" id="604088"/>
    <lineage>
        <taxon>Bacteria</taxon>
        <taxon>Pseudomonadati</taxon>
        <taxon>Pseudomonadota</taxon>
        <taxon>Alphaproteobacteria</taxon>
        <taxon>Sphingomonadales</taxon>
        <taxon>Erythrobacteraceae</taxon>
        <taxon>Qipengyuania</taxon>
    </lineage>
</organism>
<dbReference type="GO" id="GO:0005737">
    <property type="term" value="C:cytoplasm"/>
    <property type="evidence" value="ECO:0007669"/>
    <property type="project" value="TreeGrafter"/>
</dbReference>
<dbReference type="GO" id="GO:0110154">
    <property type="term" value="P:RNA decapping"/>
    <property type="evidence" value="ECO:0007669"/>
    <property type="project" value="TreeGrafter"/>
</dbReference>
<dbReference type="PANTHER" id="PTHR42850">
    <property type="entry name" value="METALLOPHOSPHOESTERASE"/>
    <property type="match status" value="1"/>
</dbReference>
<dbReference type="Gene3D" id="3.60.21.10">
    <property type="match status" value="1"/>
</dbReference>
<dbReference type="InterPro" id="IPR004843">
    <property type="entry name" value="Calcineurin-like_PHP"/>
</dbReference>
<dbReference type="Proteomes" id="UP000199331">
    <property type="component" value="Unassembled WGS sequence"/>
</dbReference>
<feature type="domain" description="Calcineurin-like phosphoesterase" evidence="1">
    <location>
        <begin position="28"/>
        <end position="213"/>
    </location>
</feature>
<accession>A0A1I5NIM1</accession>
<keyword evidence="3" id="KW-1185">Reference proteome</keyword>
<dbReference type="OrthoDB" id="9807890at2"/>
<dbReference type="InterPro" id="IPR050126">
    <property type="entry name" value="Ap4A_hydrolase"/>
</dbReference>
<evidence type="ECO:0000313" key="3">
    <source>
        <dbReference type="Proteomes" id="UP000199331"/>
    </source>
</evidence>
<dbReference type="GO" id="GO:0008803">
    <property type="term" value="F:bis(5'-nucleosyl)-tetraphosphatase (symmetrical) activity"/>
    <property type="evidence" value="ECO:0007669"/>
    <property type="project" value="TreeGrafter"/>
</dbReference>
<dbReference type="AlphaFoldDB" id="A0A1I5NIM1"/>
<evidence type="ECO:0000259" key="1">
    <source>
        <dbReference type="Pfam" id="PF00149"/>
    </source>
</evidence>
<dbReference type="EMBL" id="FOWZ01000003">
    <property type="protein sequence ID" value="SFP21562.1"/>
    <property type="molecule type" value="Genomic_DNA"/>
</dbReference>
<protein>
    <submittedName>
        <fullName evidence="2">Serine/threonine protein phosphatase 1</fullName>
    </submittedName>
</protein>
<dbReference type="InterPro" id="IPR029052">
    <property type="entry name" value="Metallo-depent_PP-like"/>
</dbReference>
<dbReference type="Pfam" id="PF00149">
    <property type="entry name" value="Metallophos"/>
    <property type="match status" value="1"/>
</dbReference>
<sequence>MIKSLRNLFRKPEKDRRIARVPEGERWYVIGDIHGRLDLLEALQAAIEEDDAQAGAADTTVVFLGDLVDRGPDSAGVIKLARKWGKKRKVRYLAGNHEEMFLDSFTDKETLRHFLRHGGRETVLSYGVKKKEYNRMQLEEVQKVMQKAVPAKDREFLESFEEIIVVGDYVLAHAGINPKRAVDDQKRKDLLWIRDRFLSHAEPLSHVVVHGHTIFEEVEDNGNRIGVDTGAFRTGRLTALVLEGDQRRTIQATQAEDGSITAS</sequence>
<gene>
    <name evidence="2" type="ORF">SAMN04488060_1878</name>
</gene>
<dbReference type="SUPFAM" id="SSF56300">
    <property type="entry name" value="Metallo-dependent phosphatases"/>
    <property type="match status" value="1"/>
</dbReference>
<name>A0A1I5NIM1_9SPHN</name>